<feature type="domain" description="Metallo-beta-lactamase" evidence="14">
    <location>
        <begin position="20"/>
        <end position="214"/>
    </location>
</feature>
<dbReference type="GO" id="GO:0005737">
    <property type="term" value="C:cytoplasm"/>
    <property type="evidence" value="ECO:0007669"/>
    <property type="project" value="UniProtKB-SubCell"/>
</dbReference>
<name>M1ZGZ6_9FIRM</name>
<comment type="cofactor">
    <cofactor evidence="13">
        <name>Ca(2+)</name>
        <dbReference type="ChEBI" id="CHEBI:29108"/>
    </cofactor>
    <text evidence="13">Binds 1 Ca(2+) cation per subunit. Seen in 1 crystal structure, it is not clear if it is physiologically important.</text>
</comment>
<dbReference type="InterPro" id="IPR030854">
    <property type="entry name" value="RNase_J_bac"/>
</dbReference>
<dbReference type="Proteomes" id="UP000245423">
    <property type="component" value="Chromosome 1"/>
</dbReference>
<feature type="active site" description="Proton donor" evidence="11">
    <location>
        <position position="194"/>
    </location>
</feature>
<feature type="binding site" evidence="13">
    <location>
        <position position="162"/>
    </location>
    <ligand>
        <name>Zn(2+)</name>
        <dbReference type="ChEBI" id="CHEBI:29105"/>
        <label>1</label>
        <note>catalytic</note>
    </ligand>
</feature>
<keyword evidence="16" id="KW-1185">Reference proteome</keyword>
<dbReference type="Pfam" id="PF00753">
    <property type="entry name" value="Lactamase_B"/>
    <property type="match status" value="1"/>
</dbReference>
<dbReference type="InterPro" id="IPR011108">
    <property type="entry name" value="RMMBL"/>
</dbReference>
<organism evidence="15 16">
    <name type="scientific">[Clostridium] ultunense Esp</name>
    <dbReference type="NCBI Taxonomy" id="1288971"/>
    <lineage>
        <taxon>Bacteria</taxon>
        <taxon>Bacillati</taxon>
        <taxon>Bacillota</taxon>
        <taxon>Tissierellia</taxon>
        <taxon>Tissierellales</taxon>
        <taxon>Tepidimicrobiaceae</taxon>
        <taxon>Schnuerera</taxon>
    </lineage>
</organism>
<evidence type="ECO:0000256" key="2">
    <source>
        <dbReference type="ARBA" id="ARBA00022490"/>
    </source>
</evidence>
<keyword evidence="4 13" id="KW-0479">Metal-binding</keyword>
<feature type="binding site" evidence="13">
    <location>
        <position position="50"/>
    </location>
    <ligand>
        <name>Ca(2+)</name>
        <dbReference type="ChEBI" id="CHEBI:29108"/>
    </ligand>
</feature>
<dbReference type="CDD" id="cd07714">
    <property type="entry name" value="RNaseJ_MBL-fold"/>
    <property type="match status" value="1"/>
</dbReference>
<feature type="binding site" evidence="10 12">
    <location>
        <begin position="363"/>
        <end position="367"/>
    </location>
    <ligand>
        <name>substrate</name>
    </ligand>
</feature>
<dbReference type="InterPro" id="IPR036866">
    <property type="entry name" value="RibonucZ/Hydroxyglut_hydro"/>
</dbReference>
<dbReference type="InterPro" id="IPR055132">
    <property type="entry name" value="RNase_J_b_CASP"/>
</dbReference>
<evidence type="ECO:0000256" key="13">
    <source>
        <dbReference type="PIRSR" id="PIRSR004803-3"/>
    </source>
</evidence>
<evidence type="ECO:0000256" key="9">
    <source>
        <dbReference type="ARBA" id="ARBA00022884"/>
    </source>
</evidence>
<evidence type="ECO:0000256" key="7">
    <source>
        <dbReference type="ARBA" id="ARBA00022833"/>
    </source>
</evidence>
<dbReference type="GO" id="GO:0006364">
    <property type="term" value="P:rRNA processing"/>
    <property type="evidence" value="ECO:0007669"/>
    <property type="project" value="UniProtKB-UniRule"/>
</dbReference>
<comment type="subunit">
    <text evidence="10">Homodimer, may be a subunit of the RNA degradosome.</text>
</comment>
<dbReference type="GO" id="GO:0004534">
    <property type="term" value="F:5'-3' RNA exonuclease activity"/>
    <property type="evidence" value="ECO:0007669"/>
    <property type="project" value="UniProtKB-UniRule"/>
</dbReference>
<accession>M1ZGZ6</accession>
<dbReference type="Pfam" id="PF17770">
    <property type="entry name" value="RNase_J_C"/>
    <property type="match status" value="1"/>
</dbReference>
<feature type="binding site" evidence="13">
    <location>
        <position position="78"/>
    </location>
    <ligand>
        <name>Zn(2+)</name>
        <dbReference type="ChEBI" id="CHEBI:29105"/>
        <label>2</label>
        <note>catalytic</note>
    </ligand>
</feature>
<dbReference type="Pfam" id="PF22505">
    <property type="entry name" value="RNase_J_b_CASP"/>
    <property type="match status" value="1"/>
</dbReference>
<evidence type="ECO:0000256" key="12">
    <source>
        <dbReference type="PIRSR" id="PIRSR004803-2"/>
    </source>
</evidence>
<dbReference type="SUPFAM" id="SSF56281">
    <property type="entry name" value="Metallo-hydrolase/oxidoreductase"/>
    <property type="match status" value="1"/>
</dbReference>
<keyword evidence="13" id="KW-0106">Calcium</keyword>
<evidence type="ECO:0000256" key="11">
    <source>
        <dbReference type="PIRSR" id="PIRSR004803-1"/>
    </source>
</evidence>
<dbReference type="PIRSF" id="PIRSF004803">
    <property type="entry name" value="RnjA"/>
    <property type="match status" value="1"/>
</dbReference>
<evidence type="ECO:0000259" key="14">
    <source>
        <dbReference type="SMART" id="SM00849"/>
    </source>
</evidence>
<gene>
    <name evidence="15" type="primary">rnjA</name>
    <name evidence="10" type="synonym">rnj</name>
    <name evidence="15" type="ORF">CUESP1_1848</name>
</gene>
<keyword evidence="5 10" id="KW-0255">Endonuclease</keyword>
<evidence type="ECO:0000256" key="10">
    <source>
        <dbReference type="HAMAP-Rule" id="MF_01491"/>
    </source>
</evidence>
<feature type="binding site" evidence="13">
    <location>
        <position position="442"/>
    </location>
    <ligand>
        <name>Ca(2+)</name>
        <dbReference type="ChEBI" id="CHEBI:29108"/>
    </ligand>
</feature>
<feature type="binding site" evidence="13">
    <location>
        <position position="77"/>
    </location>
    <ligand>
        <name>Zn(2+)</name>
        <dbReference type="ChEBI" id="CHEBI:29105"/>
        <label>1</label>
        <note>catalytic</note>
    </ligand>
</feature>
<comment type="cofactor">
    <cofactor evidence="13">
        <name>Zn(2+)</name>
        <dbReference type="ChEBI" id="CHEBI:29105"/>
    </cofactor>
    <text evidence="13">Binds 2 Zn(2+) ions per subunit. It is not clear if Zn(2+) or Mg(2+) is physiologically important.</text>
</comment>
<feature type="binding site" evidence="13">
    <location>
        <position position="75"/>
    </location>
    <ligand>
        <name>Zn(2+)</name>
        <dbReference type="ChEBI" id="CHEBI:29105"/>
        <label>1</label>
        <note>catalytic</note>
    </ligand>
</feature>
<dbReference type="Gene3D" id="3.10.20.580">
    <property type="match status" value="1"/>
</dbReference>
<dbReference type="InterPro" id="IPR041636">
    <property type="entry name" value="RNase_J_C"/>
</dbReference>
<dbReference type="Pfam" id="PF07521">
    <property type="entry name" value="RMMBL"/>
    <property type="match status" value="1"/>
</dbReference>
<protein>
    <recommendedName>
        <fullName evidence="10">Ribonuclease J</fullName>
        <shortName evidence="10">RNase J</shortName>
        <ecNumber evidence="10">3.1.-.-</ecNumber>
    </recommendedName>
</protein>
<dbReference type="GO" id="GO:0008270">
    <property type="term" value="F:zinc ion binding"/>
    <property type="evidence" value="ECO:0007669"/>
    <property type="project" value="InterPro"/>
</dbReference>
<dbReference type="FunFam" id="3.10.20.580:FF:000001">
    <property type="entry name" value="Ribonuclease J"/>
    <property type="match status" value="1"/>
</dbReference>
<dbReference type="GO" id="GO:0004521">
    <property type="term" value="F:RNA endonuclease activity"/>
    <property type="evidence" value="ECO:0007669"/>
    <property type="project" value="UniProtKB-UniRule"/>
</dbReference>
<dbReference type="AlphaFoldDB" id="M1ZGZ6"/>
<feature type="binding site" evidence="12">
    <location>
        <begin position="231"/>
        <end position="233"/>
    </location>
    <ligand>
        <name>substrate</name>
    </ligand>
</feature>
<feature type="binding site" evidence="13">
    <location>
        <position position="140"/>
    </location>
    <ligand>
        <name>Zn(2+)</name>
        <dbReference type="ChEBI" id="CHEBI:29105"/>
        <label>1</label>
        <note>catalytic</note>
    </ligand>
</feature>
<dbReference type="NCBIfam" id="TIGR00649">
    <property type="entry name" value="MG423"/>
    <property type="match status" value="1"/>
</dbReference>
<reference evidence="15 16" key="1">
    <citation type="submission" date="2016-11" db="EMBL/GenBank/DDBJ databases">
        <authorList>
            <person name="Manzoor S."/>
        </authorList>
    </citation>
    <scope>NUCLEOTIDE SEQUENCE [LARGE SCALE GENOMIC DNA]</scope>
    <source>
        <strain evidence="15">Clostridium ultunense strain Esp</strain>
    </source>
</reference>
<feature type="active site" description="Proton acceptor" evidence="11">
    <location>
        <position position="367"/>
    </location>
</feature>
<keyword evidence="8 10" id="KW-0269">Exonuclease</keyword>
<comment type="subcellular location">
    <subcellularLocation>
        <location evidence="1 10">Cytoplasm</location>
    </subcellularLocation>
</comment>
<keyword evidence="7 13" id="KW-0862">Zinc</keyword>
<evidence type="ECO:0000256" key="5">
    <source>
        <dbReference type="ARBA" id="ARBA00022759"/>
    </source>
</evidence>
<dbReference type="HAMAP" id="MF_01491">
    <property type="entry name" value="RNase_J_bact"/>
    <property type="match status" value="1"/>
</dbReference>
<dbReference type="EC" id="3.1.-.-" evidence="10"/>
<evidence type="ECO:0000313" key="15">
    <source>
        <dbReference type="EMBL" id="SHD77209.1"/>
    </source>
</evidence>
<dbReference type="InterPro" id="IPR004613">
    <property type="entry name" value="RNase_J"/>
</dbReference>
<dbReference type="RefSeq" id="WP_005587893.1">
    <property type="nucleotide sequence ID" value="NZ_LT669839.1"/>
</dbReference>
<dbReference type="InterPro" id="IPR042173">
    <property type="entry name" value="RNase_J_2"/>
</dbReference>
<feature type="binding site" evidence="13">
    <location>
        <position position="73"/>
    </location>
    <ligand>
        <name>Zn(2+)</name>
        <dbReference type="ChEBI" id="CHEBI:29105"/>
        <label>1</label>
        <note>catalytic</note>
    </ligand>
</feature>
<evidence type="ECO:0000256" key="1">
    <source>
        <dbReference type="ARBA" id="ARBA00004496"/>
    </source>
</evidence>
<evidence type="ECO:0000313" key="16">
    <source>
        <dbReference type="Proteomes" id="UP000245423"/>
    </source>
</evidence>
<dbReference type="HOGENOM" id="CLU_008727_3_1_9"/>
<sequence>MAKKTNKLKIIPLGGLGEIGKNITVFEYKDDIIVVDCGLTFPEDEMLGIDVVIPDITYLIKNKEKIRGIILTHGHEDHIGGLPYALAKLDLPVYGTKLTLGLVENKLKEHRLDKVNLIEIKASDKIKLGCFTVEIIKTSHSIPDSVALAINTPVGTVVHTGDFKIDYTPINDNLIDLHKFAEIGSKGVLVLLADSTNVERPGYTMSEKTVGDTFNDIFLKAPARIIVATFASNVHRVQQVIDAAELYNRKVIVSGRSMVNTINVAYDLGYLRIKEGTLIDINDMHKYPNNEIVILTTGSQGEPMSALSRMAFSEHRKIELVPEDLVVISASPIPGNEKTVFRVINKLMEIGAKVIYESLADVHVSGHACQEELKLIHTLLKPKFFIPVHGEYRHLKRHGELAMELGMPKENIFIASNGSVIEFTKNSGTINQYVQSGNILVDGLGIGDVGNIVLRDRKHLSEDGLIVVVVTMSKQEGKVIAGPDIISRGFVYVRESEDLMEEAREVVRDVLFECEKRNITDWATLKSSIRDALRGFLYEKIKRNPMILPIIMEV</sequence>
<keyword evidence="3 10" id="KW-0540">Nuclease</keyword>
<dbReference type="EMBL" id="LT669839">
    <property type="protein sequence ID" value="SHD77209.1"/>
    <property type="molecule type" value="Genomic_DNA"/>
</dbReference>
<dbReference type="OrthoDB" id="9758375at2"/>
<keyword evidence="10" id="KW-0698">rRNA processing</keyword>
<feature type="binding site" evidence="13">
    <location>
        <position position="48"/>
    </location>
    <ligand>
        <name>Ca(2+)</name>
        <dbReference type="ChEBI" id="CHEBI:29108"/>
    </ligand>
</feature>
<dbReference type="Gene3D" id="3.60.15.10">
    <property type="entry name" value="Ribonuclease Z/Hydroxyacylglutathione hydrolase-like"/>
    <property type="match status" value="1"/>
</dbReference>
<keyword evidence="2 10" id="KW-0963">Cytoplasm</keyword>
<keyword evidence="6 10" id="KW-0378">Hydrolase</keyword>
<keyword evidence="9 10" id="KW-0694">RNA-binding</keyword>
<comment type="similarity">
    <text evidence="10">Belongs to the metallo-beta-lactamase superfamily. RNA-metabolizing metallo-beta-lactamase-like family. Bacterial RNase J subfamily.</text>
</comment>
<evidence type="ECO:0000256" key="8">
    <source>
        <dbReference type="ARBA" id="ARBA00022839"/>
    </source>
</evidence>
<dbReference type="GO" id="GO:0003723">
    <property type="term" value="F:RNA binding"/>
    <property type="evidence" value="ECO:0007669"/>
    <property type="project" value="UniProtKB-UniRule"/>
</dbReference>
<dbReference type="PANTHER" id="PTHR43694:SF1">
    <property type="entry name" value="RIBONUCLEASE J"/>
    <property type="match status" value="1"/>
</dbReference>
<evidence type="ECO:0000256" key="6">
    <source>
        <dbReference type="ARBA" id="ARBA00022801"/>
    </source>
</evidence>
<evidence type="ECO:0000256" key="3">
    <source>
        <dbReference type="ARBA" id="ARBA00022722"/>
    </source>
</evidence>
<dbReference type="SMART" id="SM00849">
    <property type="entry name" value="Lactamase_B"/>
    <property type="match status" value="1"/>
</dbReference>
<proteinExistence type="inferred from homology"/>
<feature type="binding site" evidence="13">
    <location>
        <position position="389"/>
    </location>
    <ligand>
        <name>Zn(2+)</name>
        <dbReference type="ChEBI" id="CHEBI:29105"/>
        <label>1</label>
        <note>catalytic</note>
    </ligand>
</feature>
<comment type="function">
    <text evidence="10">An RNase that has 5'-3' exonuclease and possibly endonuclease activity. Involved in maturation of rRNA and in some organisms also mRNA maturation and/or decay.</text>
</comment>
<dbReference type="InterPro" id="IPR001279">
    <property type="entry name" value="Metallo-B-lactamas"/>
</dbReference>
<dbReference type="Gene3D" id="3.40.50.10710">
    <property type="entry name" value="Metallo-hydrolase/oxidoreductase"/>
    <property type="match status" value="1"/>
</dbReference>
<dbReference type="PANTHER" id="PTHR43694">
    <property type="entry name" value="RIBONUCLEASE J"/>
    <property type="match status" value="1"/>
</dbReference>
<evidence type="ECO:0000256" key="4">
    <source>
        <dbReference type="ARBA" id="ARBA00022723"/>
    </source>
</evidence>